<gene>
    <name evidence="2" type="ORF">EDD29_8762</name>
</gene>
<dbReference type="Gene3D" id="1.10.10.2840">
    <property type="entry name" value="PucR C-terminal helix-turn-helix domain"/>
    <property type="match status" value="1"/>
</dbReference>
<feature type="domain" description="PucR C-terminal helix-turn-helix" evidence="1">
    <location>
        <begin position="271"/>
        <end position="329"/>
    </location>
</feature>
<evidence type="ECO:0000313" key="2">
    <source>
        <dbReference type="EMBL" id="ROO91020.1"/>
    </source>
</evidence>
<protein>
    <submittedName>
        <fullName evidence="2">PucR-like helix-turn-helix protein</fullName>
    </submittedName>
</protein>
<dbReference type="InterPro" id="IPR051448">
    <property type="entry name" value="CdaR-like_regulators"/>
</dbReference>
<dbReference type="EMBL" id="RJKE01000001">
    <property type="protein sequence ID" value="ROO91020.1"/>
    <property type="molecule type" value="Genomic_DNA"/>
</dbReference>
<reference evidence="2 3" key="1">
    <citation type="submission" date="2018-11" db="EMBL/GenBank/DDBJ databases">
        <title>Sequencing the genomes of 1000 actinobacteria strains.</title>
        <authorList>
            <person name="Klenk H.-P."/>
        </authorList>
    </citation>
    <scope>NUCLEOTIDE SEQUENCE [LARGE SCALE GENOMIC DNA]</scope>
    <source>
        <strain evidence="2 3">DSM 44254</strain>
    </source>
</reference>
<name>A0A3N1DBX8_9ACTN</name>
<comment type="caution">
    <text evidence="2">The sequence shown here is derived from an EMBL/GenBank/DDBJ whole genome shotgun (WGS) entry which is preliminary data.</text>
</comment>
<evidence type="ECO:0000259" key="1">
    <source>
        <dbReference type="Pfam" id="PF13556"/>
    </source>
</evidence>
<accession>A0A3N1DBX8</accession>
<proteinExistence type="predicted"/>
<keyword evidence="3" id="KW-1185">Reference proteome</keyword>
<dbReference type="InterPro" id="IPR025736">
    <property type="entry name" value="PucR_C-HTH_dom"/>
</dbReference>
<dbReference type="Pfam" id="PF13556">
    <property type="entry name" value="HTH_30"/>
    <property type="match status" value="1"/>
</dbReference>
<dbReference type="RefSeq" id="WP_123669893.1">
    <property type="nucleotide sequence ID" value="NZ_RJKE01000001.1"/>
</dbReference>
<organism evidence="2 3">
    <name type="scientific">Actinocorallia herbida</name>
    <dbReference type="NCBI Taxonomy" id="58109"/>
    <lineage>
        <taxon>Bacteria</taxon>
        <taxon>Bacillati</taxon>
        <taxon>Actinomycetota</taxon>
        <taxon>Actinomycetes</taxon>
        <taxon>Streptosporangiales</taxon>
        <taxon>Thermomonosporaceae</taxon>
        <taxon>Actinocorallia</taxon>
    </lineage>
</organism>
<sequence length="338" mass="35776">MYERDFQELTDAVSDLLGAPATLEDRDFRLVAFAAQHGDLDPVRLGSILRRGSDARVRAWFESFGIARATVPLRTPADPVAGTKARLCLPARHRGVTYGYLWLLDEGEIGLDDPRLGAAMELAAESGAKLAASPSRALEGLLSAAQEERAAAAAMLAGHPLAGTAYAVLYAPGAQIPAGVLGTGDVLVLRAAEARETAARLGVIAGVSGPRRGFALAREALEEAKFAHRVARTVSGPVAAWADLGPYRMLTALPEPDPAVAPLLDPAHAALRETVETYLDEAGNAQRTAAALTIHRQTLYYRLGRVTALTGLDLDSGADRLLLHTSLKAARLRGAQDR</sequence>
<dbReference type="Proteomes" id="UP000272400">
    <property type="component" value="Unassembled WGS sequence"/>
</dbReference>
<evidence type="ECO:0000313" key="3">
    <source>
        <dbReference type="Proteomes" id="UP000272400"/>
    </source>
</evidence>
<dbReference type="InterPro" id="IPR042070">
    <property type="entry name" value="PucR_C-HTH_sf"/>
</dbReference>
<dbReference type="PANTHER" id="PTHR33744">
    <property type="entry name" value="CARBOHYDRATE DIACID REGULATOR"/>
    <property type="match status" value="1"/>
</dbReference>
<dbReference type="PANTHER" id="PTHR33744:SF17">
    <property type="entry name" value="CONSERVED PROTEIN"/>
    <property type="match status" value="1"/>
</dbReference>
<dbReference type="OrthoDB" id="4534407at2"/>
<dbReference type="AlphaFoldDB" id="A0A3N1DBX8"/>